<keyword evidence="5" id="KW-0949">S-adenosyl-L-methionine</keyword>
<dbReference type="Gene3D" id="3.40.50.150">
    <property type="entry name" value="Vaccinia Virus protein VP39"/>
    <property type="match status" value="1"/>
</dbReference>
<evidence type="ECO:0000256" key="6">
    <source>
        <dbReference type="ARBA" id="ARBA00022747"/>
    </source>
</evidence>
<feature type="domain" description="N6 adenine-specific DNA methyltransferase N-terminal" evidence="10">
    <location>
        <begin position="11"/>
        <end position="162"/>
    </location>
</feature>
<dbReference type="PANTHER" id="PTHR42933">
    <property type="entry name" value="SLR6095 PROTEIN"/>
    <property type="match status" value="1"/>
</dbReference>
<proteinExistence type="inferred from homology"/>
<dbReference type="Proteomes" id="UP001207930">
    <property type="component" value="Unassembled WGS sequence"/>
</dbReference>
<protein>
    <recommendedName>
        <fullName evidence="2">site-specific DNA-methyltransferase (adenine-specific)</fullName>
        <ecNumber evidence="2">2.1.1.72</ecNumber>
    </recommendedName>
</protein>
<comment type="catalytic activity">
    <reaction evidence="7">
        <text>a 2'-deoxyadenosine in DNA + S-adenosyl-L-methionine = an N(6)-methyl-2'-deoxyadenosine in DNA + S-adenosyl-L-homocysteine + H(+)</text>
        <dbReference type="Rhea" id="RHEA:15197"/>
        <dbReference type="Rhea" id="RHEA-COMP:12418"/>
        <dbReference type="Rhea" id="RHEA-COMP:12419"/>
        <dbReference type="ChEBI" id="CHEBI:15378"/>
        <dbReference type="ChEBI" id="CHEBI:57856"/>
        <dbReference type="ChEBI" id="CHEBI:59789"/>
        <dbReference type="ChEBI" id="CHEBI:90615"/>
        <dbReference type="ChEBI" id="CHEBI:90616"/>
        <dbReference type="EC" id="2.1.1.72"/>
    </reaction>
</comment>
<keyword evidence="3 11" id="KW-0489">Methyltransferase</keyword>
<feature type="domain" description="DNA methylase adenine-specific" evidence="9">
    <location>
        <begin position="178"/>
        <end position="482"/>
    </location>
</feature>
<dbReference type="InterPro" id="IPR004546">
    <property type="entry name" value="Restrct_endonuc_T1M"/>
</dbReference>
<dbReference type="InterPro" id="IPR022749">
    <property type="entry name" value="D12N6_MeTrfase_N"/>
</dbReference>
<dbReference type="EC" id="2.1.1.72" evidence="2"/>
<dbReference type="Pfam" id="PF02384">
    <property type="entry name" value="N6_Mtase"/>
    <property type="match status" value="1"/>
</dbReference>
<evidence type="ECO:0000256" key="5">
    <source>
        <dbReference type="ARBA" id="ARBA00022691"/>
    </source>
</evidence>
<evidence type="ECO:0000259" key="10">
    <source>
        <dbReference type="Pfam" id="PF12161"/>
    </source>
</evidence>
<comment type="caution">
    <text evidence="11">The sequence shown here is derived from an EMBL/GenBank/DDBJ whole genome shotgun (WGS) entry which is preliminary data.</text>
</comment>
<reference evidence="11 12" key="1">
    <citation type="submission" date="2022-10" db="EMBL/GenBank/DDBJ databases">
        <title>Luteolibacter flavescens strain MCCC 1K03193, whole genome shotgun sequencing project.</title>
        <authorList>
            <person name="Zhao G."/>
            <person name="Shen L."/>
        </authorList>
    </citation>
    <scope>NUCLEOTIDE SEQUENCE [LARGE SCALE GENOMIC DNA]</scope>
    <source>
        <strain evidence="11 12">MCCC 1K03193</strain>
    </source>
</reference>
<evidence type="ECO:0000256" key="8">
    <source>
        <dbReference type="SAM" id="Coils"/>
    </source>
</evidence>
<evidence type="ECO:0000256" key="7">
    <source>
        <dbReference type="ARBA" id="ARBA00047942"/>
    </source>
</evidence>
<dbReference type="GO" id="GO:0009007">
    <property type="term" value="F:site-specific DNA-methyltransferase (adenine-specific) activity"/>
    <property type="evidence" value="ECO:0007669"/>
    <property type="project" value="UniProtKB-EC"/>
</dbReference>
<feature type="coiled-coil region" evidence="8">
    <location>
        <begin position="714"/>
        <end position="748"/>
    </location>
</feature>
<dbReference type="InterPro" id="IPR038333">
    <property type="entry name" value="T1MK-like_N_sf"/>
</dbReference>
<evidence type="ECO:0000313" key="12">
    <source>
        <dbReference type="Proteomes" id="UP001207930"/>
    </source>
</evidence>
<dbReference type="GO" id="GO:0032259">
    <property type="term" value="P:methylation"/>
    <property type="evidence" value="ECO:0007669"/>
    <property type="project" value="UniProtKB-KW"/>
</dbReference>
<dbReference type="PANTHER" id="PTHR42933:SF3">
    <property type="entry name" value="TYPE I RESTRICTION ENZYME MJAVIII METHYLASE SUBUNIT"/>
    <property type="match status" value="1"/>
</dbReference>
<keyword evidence="6" id="KW-0680">Restriction system</keyword>
<organism evidence="11 12">
    <name type="scientific">Luteolibacter flavescens</name>
    <dbReference type="NCBI Taxonomy" id="1859460"/>
    <lineage>
        <taxon>Bacteria</taxon>
        <taxon>Pseudomonadati</taxon>
        <taxon>Verrucomicrobiota</taxon>
        <taxon>Verrucomicrobiia</taxon>
        <taxon>Verrucomicrobiales</taxon>
        <taxon>Verrucomicrobiaceae</taxon>
        <taxon>Luteolibacter</taxon>
    </lineage>
</organism>
<evidence type="ECO:0000256" key="2">
    <source>
        <dbReference type="ARBA" id="ARBA00011900"/>
    </source>
</evidence>
<dbReference type="InterPro" id="IPR051537">
    <property type="entry name" value="DNA_Adenine_Mtase"/>
</dbReference>
<dbReference type="NCBIfam" id="TIGR00497">
    <property type="entry name" value="hsdM"/>
    <property type="match status" value="1"/>
</dbReference>
<keyword evidence="8" id="KW-0175">Coiled coil</keyword>
<evidence type="ECO:0000256" key="1">
    <source>
        <dbReference type="ARBA" id="ARBA00006594"/>
    </source>
</evidence>
<dbReference type="EMBL" id="JAPDDS010000014">
    <property type="protein sequence ID" value="MCW1887012.1"/>
    <property type="molecule type" value="Genomic_DNA"/>
</dbReference>
<keyword evidence="4 11" id="KW-0808">Transferase</keyword>
<sequence>MTREKITLSQLESFLFKSADILRGKMDASEFKEFIFGMLFLKRLSDEFDLKREAIKRDYAHLASQSALLRELLEDKATYGETFFVPARARWNESWTDDNGDEVPALKDLKQDIGGMLNKAIAAVEDENDALAGVLKNNIDFNAVKGKTKIPDHKWKDLLDHFSQPGFRLVNDNFEFPDLLGAAYEYLIKYFADSAGKKGGEFYTPAEVVRLLVQIVKPEAGNTIYDPTVGSGGFLIQSHQYVEEQGENANDLALYGQEANGTVWSICVMNMILHNITRFTIENGDTLEEPLILENASPKKFNRVLANPPFSQNYSRVTLKFPAHFREWCPETGKKADLMFVQHMLASLKADGHMATVMPHGVLFRGGKEKLIRELLVEDDVIEAIISLPPGLFYGTGIPACVLVLNKNKPDALQEQILFINADREFAEGKNQNKLRPEDIEKIDHVFTHKLTLPKYSRLVPKSEIVGKHDFNLNIRRYVDNTPDPEPEDVQAHLIGGVPESEVEACHGHFGKFGISPHLLFAGLDDRPGYLGFLPAIVGRPAIKATLEADPALRFTFTRHRETLEAWWEVARDDFALLRSGKKMPEVRHELLAGLKASLIPLGVLDEFQSAGVFVNWWQQIRYDLKTIVSTGWHHTLIPDAYLIAAFFQAEADAIDALEGKIGELQGELAEAVETAQETAAYEAEEDETVTAAVIKKALKELIDDLKGSTGESAKKELKALQAQERAITALEKRIKDGKAELKLLADELDLKLQLKRVGDADFKAESLALLQQVADQMADLDPTKKEDKKKLAALQRDAASLDARLAKTDAVFAGIGGKLTDEEAKTLILKKLHDLATGQLDRYLNAGKRELIRAVENLWDKYAVSSRVLEAERTETLVTLNGFLTGLGYLK</sequence>
<evidence type="ECO:0000256" key="3">
    <source>
        <dbReference type="ARBA" id="ARBA00022603"/>
    </source>
</evidence>
<dbReference type="SUPFAM" id="SSF53335">
    <property type="entry name" value="S-adenosyl-L-methionine-dependent methyltransferases"/>
    <property type="match status" value="1"/>
</dbReference>
<name>A0ABT3FTZ6_9BACT</name>
<dbReference type="InterPro" id="IPR029063">
    <property type="entry name" value="SAM-dependent_MTases_sf"/>
</dbReference>
<gene>
    <name evidence="11" type="ORF">OKA04_19895</name>
</gene>
<evidence type="ECO:0000313" key="11">
    <source>
        <dbReference type="EMBL" id="MCW1887012.1"/>
    </source>
</evidence>
<dbReference type="Pfam" id="PF12161">
    <property type="entry name" value="HsdM_N"/>
    <property type="match status" value="1"/>
</dbReference>
<evidence type="ECO:0000259" key="9">
    <source>
        <dbReference type="Pfam" id="PF02384"/>
    </source>
</evidence>
<evidence type="ECO:0000256" key="4">
    <source>
        <dbReference type="ARBA" id="ARBA00022679"/>
    </source>
</evidence>
<dbReference type="PRINTS" id="PR00507">
    <property type="entry name" value="N12N6MTFRASE"/>
</dbReference>
<dbReference type="Gene3D" id="1.20.1260.30">
    <property type="match status" value="1"/>
</dbReference>
<keyword evidence="12" id="KW-1185">Reference proteome</keyword>
<dbReference type="InterPro" id="IPR003356">
    <property type="entry name" value="DNA_methylase_A-5"/>
</dbReference>
<accession>A0ABT3FTZ6</accession>
<comment type="similarity">
    <text evidence="1">Belongs to the N(4)/N(6)-methyltransferase family.</text>
</comment>
<dbReference type="RefSeq" id="WP_264502967.1">
    <property type="nucleotide sequence ID" value="NZ_JAPDDS010000014.1"/>
</dbReference>